<keyword evidence="2" id="KW-0547">Nucleotide-binding</keyword>
<proteinExistence type="predicted"/>
<keyword evidence="1" id="KW-0677">Repeat</keyword>
<dbReference type="Pfam" id="PF26051">
    <property type="entry name" value="PWI_ABCF3"/>
    <property type="match status" value="1"/>
</dbReference>
<comment type="caution">
    <text evidence="6">The sequence shown here is derived from an EMBL/GenBank/DDBJ whole genome shotgun (WGS) entry which is preliminary data.</text>
</comment>
<dbReference type="InterPro" id="IPR017871">
    <property type="entry name" value="ABC_transporter-like_CS"/>
</dbReference>
<name>A0A9P3LWA1_9FUNG</name>
<sequence length="737" mass="82846">MVAASLSKSDVSQMVRECVPDADEAIIDYIVGYLDENSALGDDEDAISEFVRPLLEDAGGDQEAIDQLCNRFQSLFESQAKERHTSTSVGSDGLAKLLEKPVHMLSQDSVSATGKIGARAVDLEALSGRKILSQVDTKKLEKAEAKIAAKMAKRTARVEYAASKLLDKKEEIDYQAVNPILDYTSTKGKLKDVKLENFDISFAGKRILTNANLTLAFGRRYGLVGRNGIGKSTLLRTLSKRELNVPTHISILHVEQEMIGNDVEALQAVLSADAWREHLLAEEKRLNALSVEMEKGLPEGDERTKEQFEQEREKVLSDLKDVYSKLDAIESDKAESRAASILSGLGFTPDRHRNPTKSFSGGWRMRLALARALFNKPDLLLLDEPTNMLDIPAVIWLENYLKTWPNTLLVVSHDREFLDEVATDILYQHSETLDYYKGNFTQFHTTKAERHKAQLREYQNQVEYRAHLQAFIDRWRYNANRAAQAQMKIKILEKLPELEPPEVENSIFFKFPDPEKLGPPILQMTDCTFGYTPEKTILEHIYLDMQMDSRIAVVGPNGAGKTTMLKLLTGKLEPQKGMVHRHGRLRFALFSQHHVDQLDVNVSSVEFMSKNWPGKSEEEYRRQLGSFGITGMVGLQQIATLSGGQKSRVAFACLGLQNPHFLILDEPTNHLDMDSIDALTSALKQFQGGVVIVSHDERFIKAVCNELWVCEGGSLKKFQGEGIKEYKEYILEKGQGL</sequence>
<dbReference type="FunFam" id="3.40.50.300:FF:000104">
    <property type="entry name" value="ATP-binding cassette sub-family F member 3"/>
    <property type="match status" value="1"/>
</dbReference>
<organism evidence="6 7">
    <name type="scientific">Entomortierella parvispora</name>
    <dbReference type="NCBI Taxonomy" id="205924"/>
    <lineage>
        <taxon>Eukaryota</taxon>
        <taxon>Fungi</taxon>
        <taxon>Fungi incertae sedis</taxon>
        <taxon>Mucoromycota</taxon>
        <taxon>Mortierellomycotina</taxon>
        <taxon>Mortierellomycetes</taxon>
        <taxon>Mortierellales</taxon>
        <taxon>Mortierellaceae</taxon>
        <taxon>Entomortierella</taxon>
    </lineage>
</organism>
<keyword evidence="7" id="KW-1185">Reference proteome</keyword>
<dbReference type="SMART" id="SM00382">
    <property type="entry name" value="AAA"/>
    <property type="match status" value="2"/>
</dbReference>
<dbReference type="InterPro" id="IPR058770">
    <property type="entry name" value="PWI_ABCF3"/>
</dbReference>
<dbReference type="PANTHER" id="PTHR19211">
    <property type="entry name" value="ATP-BINDING TRANSPORT PROTEIN-RELATED"/>
    <property type="match status" value="1"/>
</dbReference>
<dbReference type="InterPro" id="IPR050611">
    <property type="entry name" value="ABCF"/>
</dbReference>
<evidence type="ECO:0000256" key="1">
    <source>
        <dbReference type="ARBA" id="ARBA00022737"/>
    </source>
</evidence>
<dbReference type="GO" id="GO:0016887">
    <property type="term" value="F:ATP hydrolysis activity"/>
    <property type="evidence" value="ECO:0007669"/>
    <property type="project" value="InterPro"/>
</dbReference>
<dbReference type="OrthoDB" id="2110130at2759"/>
<dbReference type="InterPro" id="IPR003593">
    <property type="entry name" value="AAA+_ATPase"/>
</dbReference>
<evidence type="ECO:0000313" key="7">
    <source>
        <dbReference type="Proteomes" id="UP000827284"/>
    </source>
</evidence>
<dbReference type="InterPro" id="IPR032781">
    <property type="entry name" value="ABC_tran_Xtn"/>
</dbReference>
<evidence type="ECO:0000256" key="3">
    <source>
        <dbReference type="ARBA" id="ARBA00022840"/>
    </source>
</evidence>
<evidence type="ECO:0000256" key="4">
    <source>
        <dbReference type="ARBA" id="ARBA00022990"/>
    </source>
</evidence>
<dbReference type="Pfam" id="PF00005">
    <property type="entry name" value="ABC_tran"/>
    <property type="match status" value="2"/>
</dbReference>
<evidence type="ECO:0000259" key="5">
    <source>
        <dbReference type="PROSITE" id="PS50893"/>
    </source>
</evidence>
<feature type="domain" description="ABC transporter" evidence="5">
    <location>
        <begin position="193"/>
        <end position="455"/>
    </location>
</feature>
<protein>
    <submittedName>
        <fullName evidence="6">ATP-binding cassette, subfamily F, member 3</fullName>
    </submittedName>
</protein>
<gene>
    <name evidence="6" type="ORF">EMPS_05192</name>
</gene>
<feature type="domain" description="ABC transporter" evidence="5">
    <location>
        <begin position="522"/>
        <end position="737"/>
    </location>
</feature>
<dbReference type="FunFam" id="3.40.50.300:FF:000882">
    <property type="entry name" value="Translation initiation regulator (Gcn20)"/>
    <property type="match status" value="1"/>
</dbReference>
<evidence type="ECO:0000313" key="6">
    <source>
        <dbReference type="EMBL" id="GJJ72834.1"/>
    </source>
</evidence>
<accession>A0A9P3LWA1</accession>
<dbReference type="Gene3D" id="3.40.50.300">
    <property type="entry name" value="P-loop containing nucleotide triphosphate hydrolases"/>
    <property type="match status" value="3"/>
</dbReference>
<dbReference type="PROSITE" id="PS00211">
    <property type="entry name" value="ABC_TRANSPORTER_1"/>
    <property type="match status" value="1"/>
</dbReference>
<dbReference type="Pfam" id="PF12848">
    <property type="entry name" value="ABC_tran_Xtn"/>
    <property type="match status" value="1"/>
</dbReference>
<keyword evidence="4" id="KW-0007">Acetylation</keyword>
<dbReference type="EMBL" id="BQFW01000007">
    <property type="protein sequence ID" value="GJJ72834.1"/>
    <property type="molecule type" value="Genomic_DNA"/>
</dbReference>
<reference evidence="6" key="1">
    <citation type="submission" date="2021-11" db="EMBL/GenBank/DDBJ databases">
        <authorList>
            <person name="Herlambang A."/>
            <person name="Guo Y."/>
            <person name="Takashima Y."/>
            <person name="Nishizawa T."/>
        </authorList>
    </citation>
    <scope>NUCLEOTIDE SEQUENCE</scope>
    <source>
        <strain evidence="6">E1425</strain>
    </source>
</reference>
<dbReference type="PANTHER" id="PTHR19211:SF117">
    <property type="entry name" value="ATP-BINDING CASSETTE SUB-FAMILY F MEMBER 3"/>
    <property type="match status" value="1"/>
</dbReference>
<evidence type="ECO:0000256" key="2">
    <source>
        <dbReference type="ARBA" id="ARBA00022741"/>
    </source>
</evidence>
<reference evidence="6" key="2">
    <citation type="journal article" date="2022" name="Microbiol. Resour. Announc.">
        <title>Whole-Genome Sequence of Entomortierella parvispora E1425, a Mucoromycotan Fungus Associated with Burkholderiaceae-Related Endosymbiotic Bacteria.</title>
        <authorList>
            <person name="Herlambang A."/>
            <person name="Guo Y."/>
            <person name="Takashima Y."/>
            <person name="Narisawa K."/>
            <person name="Ohta H."/>
            <person name="Nishizawa T."/>
        </authorList>
    </citation>
    <scope>NUCLEOTIDE SEQUENCE</scope>
    <source>
        <strain evidence="6">E1425</strain>
    </source>
</reference>
<dbReference type="SUPFAM" id="SSF52540">
    <property type="entry name" value="P-loop containing nucleoside triphosphate hydrolases"/>
    <property type="match status" value="2"/>
</dbReference>
<dbReference type="CDD" id="cd03221">
    <property type="entry name" value="ABCF_EF-3"/>
    <property type="match status" value="2"/>
</dbReference>
<dbReference type="InterPro" id="IPR027417">
    <property type="entry name" value="P-loop_NTPase"/>
</dbReference>
<keyword evidence="3 6" id="KW-0067">ATP-binding</keyword>
<dbReference type="AlphaFoldDB" id="A0A9P3LWA1"/>
<dbReference type="PROSITE" id="PS50893">
    <property type="entry name" value="ABC_TRANSPORTER_2"/>
    <property type="match status" value="2"/>
</dbReference>
<dbReference type="Proteomes" id="UP000827284">
    <property type="component" value="Unassembled WGS sequence"/>
</dbReference>
<dbReference type="GO" id="GO:0005524">
    <property type="term" value="F:ATP binding"/>
    <property type="evidence" value="ECO:0007669"/>
    <property type="project" value="UniProtKB-KW"/>
</dbReference>
<dbReference type="InterPro" id="IPR003439">
    <property type="entry name" value="ABC_transporter-like_ATP-bd"/>
</dbReference>